<evidence type="ECO:0000256" key="2">
    <source>
        <dbReference type="ARBA" id="ARBA00023125"/>
    </source>
</evidence>
<accession>A0A8J7KPC3</accession>
<protein>
    <submittedName>
        <fullName evidence="5">DNA-binding MarR family transcriptional regulator</fullName>
    </submittedName>
</protein>
<dbReference type="EMBL" id="JADOUF010000001">
    <property type="protein sequence ID" value="MBG6141171.1"/>
    <property type="molecule type" value="Genomic_DNA"/>
</dbReference>
<dbReference type="InterPro" id="IPR036388">
    <property type="entry name" value="WH-like_DNA-bd_sf"/>
</dbReference>
<feature type="domain" description="HTH marR-type" evidence="4">
    <location>
        <begin position="7"/>
        <end position="139"/>
    </location>
</feature>
<keyword evidence="6" id="KW-1185">Reference proteome</keyword>
<dbReference type="AlphaFoldDB" id="A0A8J7KPC3"/>
<comment type="caution">
    <text evidence="5">The sequence shown here is derived from an EMBL/GenBank/DDBJ whole genome shotgun (WGS) entry which is preliminary data.</text>
</comment>
<proteinExistence type="predicted"/>
<name>A0A8J7KPC3_9ACTN</name>
<reference evidence="5" key="1">
    <citation type="submission" date="2020-11" db="EMBL/GenBank/DDBJ databases">
        <title>Sequencing the genomes of 1000 actinobacteria strains.</title>
        <authorList>
            <person name="Klenk H.-P."/>
        </authorList>
    </citation>
    <scope>NUCLEOTIDE SEQUENCE</scope>
    <source>
        <strain evidence="5">DSM 45356</strain>
    </source>
</reference>
<evidence type="ECO:0000259" key="4">
    <source>
        <dbReference type="PROSITE" id="PS50995"/>
    </source>
</evidence>
<dbReference type="PROSITE" id="PS50995">
    <property type="entry name" value="HTH_MARR_2"/>
    <property type="match status" value="1"/>
</dbReference>
<sequence>MPASDLRTHLAYALSAAERAANRDLSVALAEAGITVEQWRILSALAENPGQPMGELAETVLMPHPTLTKAVDRLVDSALVYRHQDPADRRRVVVYLSDQGTALLDRAKRRAVSQHRAMERALGPERTERLMHDLVALVRMIE</sequence>
<organism evidence="5 6">
    <name type="scientific">Longispora fulva</name>
    <dbReference type="NCBI Taxonomy" id="619741"/>
    <lineage>
        <taxon>Bacteria</taxon>
        <taxon>Bacillati</taxon>
        <taxon>Actinomycetota</taxon>
        <taxon>Actinomycetes</taxon>
        <taxon>Micromonosporales</taxon>
        <taxon>Micromonosporaceae</taxon>
        <taxon>Longispora</taxon>
    </lineage>
</organism>
<dbReference type="SUPFAM" id="SSF46785">
    <property type="entry name" value="Winged helix' DNA-binding domain"/>
    <property type="match status" value="1"/>
</dbReference>
<evidence type="ECO:0000256" key="1">
    <source>
        <dbReference type="ARBA" id="ARBA00023015"/>
    </source>
</evidence>
<dbReference type="PANTHER" id="PTHR33164">
    <property type="entry name" value="TRANSCRIPTIONAL REGULATOR, MARR FAMILY"/>
    <property type="match status" value="1"/>
</dbReference>
<evidence type="ECO:0000313" key="5">
    <source>
        <dbReference type="EMBL" id="MBG6141171.1"/>
    </source>
</evidence>
<dbReference type="Gene3D" id="1.10.10.10">
    <property type="entry name" value="Winged helix-like DNA-binding domain superfamily/Winged helix DNA-binding domain"/>
    <property type="match status" value="1"/>
</dbReference>
<keyword evidence="2 5" id="KW-0238">DNA-binding</keyword>
<keyword evidence="3" id="KW-0804">Transcription</keyword>
<evidence type="ECO:0000256" key="3">
    <source>
        <dbReference type="ARBA" id="ARBA00023163"/>
    </source>
</evidence>
<dbReference type="SMART" id="SM00347">
    <property type="entry name" value="HTH_MARR"/>
    <property type="match status" value="1"/>
</dbReference>
<dbReference type="GO" id="GO:0003677">
    <property type="term" value="F:DNA binding"/>
    <property type="evidence" value="ECO:0007669"/>
    <property type="project" value="UniProtKB-KW"/>
</dbReference>
<dbReference type="Pfam" id="PF12802">
    <property type="entry name" value="MarR_2"/>
    <property type="match status" value="1"/>
</dbReference>
<dbReference type="GO" id="GO:0003700">
    <property type="term" value="F:DNA-binding transcription factor activity"/>
    <property type="evidence" value="ECO:0007669"/>
    <property type="project" value="InterPro"/>
</dbReference>
<gene>
    <name evidence="5" type="ORF">IW245_007365</name>
</gene>
<dbReference type="RefSeq" id="WP_197007630.1">
    <property type="nucleotide sequence ID" value="NZ_BONS01000030.1"/>
</dbReference>
<dbReference type="Proteomes" id="UP000622552">
    <property type="component" value="Unassembled WGS sequence"/>
</dbReference>
<dbReference type="InterPro" id="IPR000835">
    <property type="entry name" value="HTH_MarR-typ"/>
</dbReference>
<dbReference type="PANTHER" id="PTHR33164:SF64">
    <property type="entry name" value="TRANSCRIPTIONAL REGULATOR SLYA"/>
    <property type="match status" value="1"/>
</dbReference>
<evidence type="ECO:0000313" key="6">
    <source>
        <dbReference type="Proteomes" id="UP000622552"/>
    </source>
</evidence>
<dbReference type="InterPro" id="IPR036390">
    <property type="entry name" value="WH_DNA-bd_sf"/>
</dbReference>
<keyword evidence="1" id="KW-0805">Transcription regulation</keyword>
<dbReference type="InterPro" id="IPR039422">
    <property type="entry name" value="MarR/SlyA-like"/>
</dbReference>
<dbReference type="GO" id="GO:0006950">
    <property type="term" value="P:response to stress"/>
    <property type="evidence" value="ECO:0007669"/>
    <property type="project" value="TreeGrafter"/>
</dbReference>